<dbReference type="InterPro" id="IPR037081">
    <property type="entry name" value="Hyp_TM1506"/>
</dbReference>
<comment type="caution">
    <text evidence="1">The sequence shown here is derived from an EMBL/GenBank/DDBJ whole genome shotgun (WGS) entry which is preliminary data.</text>
</comment>
<dbReference type="InterPro" id="IPR016193">
    <property type="entry name" value="Cytidine_deaminase-like"/>
</dbReference>
<evidence type="ECO:0000313" key="2">
    <source>
        <dbReference type="Proteomes" id="UP000620366"/>
    </source>
</evidence>
<sequence>MTDLIRAKELLAAGEHTCVLCRGEQTLTSDLRGVAPLVEWLTAGVDLSGYSAADKVVGKATAFLYVLAGVVAVHAPVVSDAAAQVLEQHGVALTFGQRVGAIRNRAGTGRCPMESAVQNITDPNEALGTIRETLHALRSAGSK</sequence>
<protein>
    <submittedName>
        <fullName evidence="1">DUF1893 domain-containing protein</fullName>
    </submittedName>
</protein>
<dbReference type="Gene3D" id="3.40.140.30">
    <property type="entry name" value="Hypothetical protein TM1506"/>
    <property type="match status" value="1"/>
</dbReference>
<evidence type="ECO:0000313" key="1">
    <source>
        <dbReference type="EMBL" id="MBC8535367.1"/>
    </source>
</evidence>
<organism evidence="1 2">
    <name type="scientific">Feifania hominis</name>
    <dbReference type="NCBI Taxonomy" id="2763660"/>
    <lineage>
        <taxon>Bacteria</taxon>
        <taxon>Bacillati</taxon>
        <taxon>Bacillota</taxon>
        <taxon>Clostridia</taxon>
        <taxon>Eubacteriales</taxon>
        <taxon>Feifaniaceae</taxon>
        <taxon>Feifania</taxon>
    </lineage>
</organism>
<dbReference type="AlphaFoldDB" id="A0A926HPK3"/>
<keyword evidence="2" id="KW-1185">Reference proteome</keyword>
<dbReference type="SUPFAM" id="SSF53927">
    <property type="entry name" value="Cytidine deaminase-like"/>
    <property type="match status" value="1"/>
</dbReference>
<dbReference type="GO" id="GO:0003824">
    <property type="term" value="F:catalytic activity"/>
    <property type="evidence" value="ECO:0007669"/>
    <property type="project" value="InterPro"/>
</dbReference>
<gene>
    <name evidence="1" type="ORF">H8695_01475</name>
</gene>
<dbReference type="EMBL" id="JACRSP010000001">
    <property type="protein sequence ID" value="MBC8535367.1"/>
    <property type="molecule type" value="Genomic_DNA"/>
</dbReference>
<dbReference type="Pfam" id="PF08973">
    <property type="entry name" value="TM1506"/>
    <property type="match status" value="1"/>
</dbReference>
<accession>A0A926HPK3</accession>
<dbReference type="Proteomes" id="UP000620366">
    <property type="component" value="Unassembled WGS sequence"/>
</dbReference>
<dbReference type="RefSeq" id="WP_249299054.1">
    <property type="nucleotide sequence ID" value="NZ_JACRSP010000001.1"/>
</dbReference>
<reference evidence="1" key="1">
    <citation type="submission" date="2020-08" db="EMBL/GenBank/DDBJ databases">
        <title>Genome public.</title>
        <authorList>
            <person name="Liu C."/>
            <person name="Sun Q."/>
        </authorList>
    </citation>
    <scope>NUCLEOTIDE SEQUENCE</scope>
    <source>
        <strain evidence="1">BX7</strain>
    </source>
</reference>
<name>A0A926HPK3_9FIRM</name>
<proteinExistence type="predicted"/>
<dbReference type="InterPro" id="IPR015067">
    <property type="entry name" value="DUF1893_TM1506-like"/>
</dbReference>